<dbReference type="GO" id="GO:0003677">
    <property type="term" value="F:DNA binding"/>
    <property type="evidence" value="ECO:0007669"/>
    <property type="project" value="UniProtKB-KW"/>
</dbReference>
<keyword evidence="2" id="KW-0238">DNA-binding</keyword>
<dbReference type="SUPFAM" id="SSF46894">
    <property type="entry name" value="C-terminal effector domain of the bipartite response regulators"/>
    <property type="match status" value="1"/>
</dbReference>
<dbReference type="EMBL" id="CP049863">
    <property type="protein sequence ID" value="QIK62655.1"/>
    <property type="molecule type" value="Genomic_DNA"/>
</dbReference>
<dbReference type="PRINTS" id="PR00038">
    <property type="entry name" value="HTHLUXR"/>
</dbReference>
<dbReference type="SMART" id="SM00421">
    <property type="entry name" value="HTH_LUXR"/>
    <property type="match status" value="1"/>
</dbReference>
<evidence type="ECO:0000256" key="3">
    <source>
        <dbReference type="ARBA" id="ARBA00023163"/>
    </source>
</evidence>
<evidence type="ECO:0000313" key="6">
    <source>
        <dbReference type="Proteomes" id="UP000502677"/>
    </source>
</evidence>
<dbReference type="CDD" id="cd06170">
    <property type="entry name" value="LuxR_C_like"/>
    <property type="match status" value="1"/>
</dbReference>
<dbReference type="PANTHER" id="PTHR44688:SF16">
    <property type="entry name" value="DNA-BINDING TRANSCRIPTIONAL ACTIVATOR DEVR_DOSR"/>
    <property type="match status" value="1"/>
</dbReference>
<organism evidence="5 6">
    <name type="scientific">Leucobacter viscericola</name>
    <dbReference type="NCBI Taxonomy" id="2714935"/>
    <lineage>
        <taxon>Bacteria</taxon>
        <taxon>Bacillati</taxon>
        <taxon>Actinomycetota</taxon>
        <taxon>Actinomycetes</taxon>
        <taxon>Micrococcales</taxon>
        <taxon>Microbacteriaceae</taxon>
        <taxon>Leucobacter</taxon>
    </lineage>
</organism>
<dbReference type="RefSeq" id="WP_166289817.1">
    <property type="nucleotide sequence ID" value="NZ_CP049863.1"/>
</dbReference>
<evidence type="ECO:0000259" key="4">
    <source>
        <dbReference type="PROSITE" id="PS50043"/>
    </source>
</evidence>
<dbReference type="InterPro" id="IPR000792">
    <property type="entry name" value="Tscrpt_reg_LuxR_C"/>
</dbReference>
<dbReference type="PROSITE" id="PS00622">
    <property type="entry name" value="HTH_LUXR_1"/>
    <property type="match status" value="1"/>
</dbReference>
<gene>
    <name evidence="5" type="ORF">G7068_05100</name>
</gene>
<evidence type="ECO:0000256" key="2">
    <source>
        <dbReference type="ARBA" id="ARBA00023125"/>
    </source>
</evidence>
<name>A0A6G7XDL1_9MICO</name>
<reference evidence="5 6" key="1">
    <citation type="submission" date="2020-03" db="EMBL/GenBank/DDBJ databases">
        <title>Leucobacter sp. nov., isolated from beetles.</title>
        <authorList>
            <person name="Hyun D.-W."/>
            <person name="Bae J.-W."/>
        </authorList>
    </citation>
    <scope>NUCLEOTIDE SEQUENCE [LARGE SCALE GENOMIC DNA]</scope>
    <source>
        <strain evidence="5 6">HDW9C</strain>
    </source>
</reference>
<keyword evidence="1" id="KW-0805">Transcription regulation</keyword>
<protein>
    <submittedName>
        <fullName evidence="5">Response regulator transcription factor</fullName>
    </submittedName>
</protein>
<dbReference type="AlphaFoldDB" id="A0A6G7XDL1"/>
<dbReference type="PANTHER" id="PTHR44688">
    <property type="entry name" value="DNA-BINDING TRANSCRIPTIONAL ACTIVATOR DEVR_DOSR"/>
    <property type="match status" value="1"/>
</dbReference>
<dbReference type="GO" id="GO:0006355">
    <property type="term" value="P:regulation of DNA-templated transcription"/>
    <property type="evidence" value="ECO:0007669"/>
    <property type="project" value="InterPro"/>
</dbReference>
<accession>A0A6G7XDL1</accession>
<evidence type="ECO:0000256" key="1">
    <source>
        <dbReference type="ARBA" id="ARBA00023015"/>
    </source>
</evidence>
<keyword evidence="3" id="KW-0804">Transcription</keyword>
<dbReference type="Proteomes" id="UP000502677">
    <property type="component" value="Chromosome"/>
</dbReference>
<keyword evidence="6" id="KW-1185">Reference proteome</keyword>
<dbReference type="InterPro" id="IPR016032">
    <property type="entry name" value="Sig_transdc_resp-reg_C-effctor"/>
</dbReference>
<dbReference type="InterPro" id="IPR036388">
    <property type="entry name" value="WH-like_DNA-bd_sf"/>
</dbReference>
<feature type="domain" description="HTH luxR-type" evidence="4">
    <location>
        <begin position="194"/>
        <end position="255"/>
    </location>
</feature>
<dbReference type="KEGG" id="lvi:G7068_05100"/>
<evidence type="ECO:0000313" key="5">
    <source>
        <dbReference type="EMBL" id="QIK62655.1"/>
    </source>
</evidence>
<sequence>MREISAQQAIEVSSSVLAVRQGRPDAALLHVSNAENLGMRGPFPLQSPSWARAEYAAYRGDSDGAAELLWTESQRLWNSGAKFAGALALLDSIEFAPSTQRLSYARTQLESVETPYLGAYYDYLAFLQKEDFSYTAHIAQNLQATMHTGLAIKSYQAAVEHFDSRGDENSASSFESAIAELKQKHPHVSTGYSENGLRPNLTKRELQIARLVAFGRSNQDIAKELTLSIRTIETYVHRIMKKTNSKNRMQVADHL</sequence>
<dbReference type="Pfam" id="PF00196">
    <property type="entry name" value="GerE"/>
    <property type="match status" value="1"/>
</dbReference>
<dbReference type="PROSITE" id="PS50043">
    <property type="entry name" value="HTH_LUXR_2"/>
    <property type="match status" value="1"/>
</dbReference>
<dbReference type="Gene3D" id="1.10.10.10">
    <property type="entry name" value="Winged helix-like DNA-binding domain superfamily/Winged helix DNA-binding domain"/>
    <property type="match status" value="1"/>
</dbReference>
<proteinExistence type="predicted"/>